<reference evidence="2 3" key="1">
    <citation type="submission" date="2016-11" db="EMBL/GenBank/DDBJ databases">
        <title>The macronuclear genome of Stentor coeruleus: a giant cell with tiny introns.</title>
        <authorList>
            <person name="Slabodnick M."/>
            <person name="Ruby J.G."/>
            <person name="Reiff S.B."/>
            <person name="Swart E.C."/>
            <person name="Gosai S."/>
            <person name="Prabakaran S."/>
            <person name="Witkowska E."/>
            <person name="Larue G.E."/>
            <person name="Fisher S."/>
            <person name="Freeman R.M."/>
            <person name="Gunawardena J."/>
            <person name="Chu W."/>
            <person name="Stover N.A."/>
            <person name="Gregory B.D."/>
            <person name="Nowacki M."/>
            <person name="Derisi J."/>
            <person name="Roy S.W."/>
            <person name="Marshall W.F."/>
            <person name="Sood P."/>
        </authorList>
    </citation>
    <scope>NUCLEOTIDE SEQUENCE [LARGE SCALE GENOMIC DNA]</scope>
    <source>
        <strain evidence="2">WM001</strain>
    </source>
</reference>
<feature type="transmembrane region" description="Helical" evidence="1">
    <location>
        <begin position="111"/>
        <end position="134"/>
    </location>
</feature>
<dbReference type="Proteomes" id="UP000187209">
    <property type="component" value="Unassembled WGS sequence"/>
</dbReference>
<feature type="transmembrane region" description="Helical" evidence="1">
    <location>
        <begin position="37"/>
        <end position="57"/>
    </location>
</feature>
<accession>A0A1R2BI20</accession>
<organism evidence="2 3">
    <name type="scientific">Stentor coeruleus</name>
    <dbReference type="NCBI Taxonomy" id="5963"/>
    <lineage>
        <taxon>Eukaryota</taxon>
        <taxon>Sar</taxon>
        <taxon>Alveolata</taxon>
        <taxon>Ciliophora</taxon>
        <taxon>Postciliodesmatophora</taxon>
        <taxon>Heterotrichea</taxon>
        <taxon>Heterotrichida</taxon>
        <taxon>Stentoridae</taxon>
        <taxon>Stentor</taxon>
    </lineage>
</organism>
<gene>
    <name evidence="2" type="ORF">SteCoe_24369</name>
</gene>
<sequence length="204" mass="23475">MDKPLLGLGRKADKASKLHHNLQIEIYKEDCKNFDTFLIGYCFISIVYTIAWYSINYNEIFNESSSSLAERISFDTISLIIWLAGFILSSQSLLAYRLMKRHDIKTNAKRLLFYIILQILYIAIRSSIIAYKLSNSIDQKKNKFDINIFIMKCSLLLLGIFASICVSMYFYSQKLGLAEEIQSYDTTSNKHNAAYNKAQGVLDI</sequence>
<comment type="caution">
    <text evidence="2">The sequence shown here is derived from an EMBL/GenBank/DDBJ whole genome shotgun (WGS) entry which is preliminary data.</text>
</comment>
<evidence type="ECO:0000256" key="1">
    <source>
        <dbReference type="SAM" id="Phobius"/>
    </source>
</evidence>
<name>A0A1R2BI20_9CILI</name>
<feature type="transmembrane region" description="Helical" evidence="1">
    <location>
        <begin position="77"/>
        <end position="99"/>
    </location>
</feature>
<proteinExistence type="predicted"/>
<keyword evidence="1" id="KW-0812">Transmembrane</keyword>
<keyword evidence="1" id="KW-1133">Transmembrane helix</keyword>
<evidence type="ECO:0000313" key="2">
    <source>
        <dbReference type="EMBL" id="OMJ76275.1"/>
    </source>
</evidence>
<keyword evidence="3" id="KW-1185">Reference proteome</keyword>
<feature type="transmembrane region" description="Helical" evidence="1">
    <location>
        <begin position="146"/>
        <end position="171"/>
    </location>
</feature>
<evidence type="ECO:0000313" key="3">
    <source>
        <dbReference type="Proteomes" id="UP000187209"/>
    </source>
</evidence>
<dbReference type="EMBL" id="MPUH01000640">
    <property type="protein sequence ID" value="OMJ76275.1"/>
    <property type="molecule type" value="Genomic_DNA"/>
</dbReference>
<keyword evidence="1" id="KW-0472">Membrane</keyword>
<dbReference type="AlphaFoldDB" id="A0A1R2BI20"/>
<protein>
    <submittedName>
        <fullName evidence="2">Uncharacterized protein</fullName>
    </submittedName>
</protein>